<evidence type="ECO:0000256" key="1">
    <source>
        <dbReference type="SAM" id="MobiDB-lite"/>
    </source>
</evidence>
<name>A0AAV9HDD4_9PEZI</name>
<feature type="compositionally biased region" description="Gly residues" evidence="1">
    <location>
        <begin position="134"/>
        <end position="143"/>
    </location>
</feature>
<dbReference type="AlphaFoldDB" id="A0AAV9HDD4"/>
<gene>
    <name evidence="2" type="ORF">QBC42DRAFT_212472</name>
</gene>
<proteinExistence type="predicted"/>
<sequence length="292" mass="32784">MASITSNSTASPASTVPTSIEPTEDDHTPTVKFTSVQDLFSLINSTPSDALTVTNVSPHHFVEIEREREKRRRKFRLRRYSNESQILIITLPSTLHEVLHLLIYRQFEKKLFQNNQDDGWTPLGSATFRVSHGHPGGDGGEGDSTGSPTPERNINDWPTLVIEAGVSQSLGELHNDMRWWFSMSDHKVKIVLLAKFDRACSVIILEKWEEEAQVRQGATTTRSAATLRPILRQSITIAQNTTTNPISYNVTRGALVLSFRLLFLRNPGPGEGDFVFSVQDLELYAARVWRAV</sequence>
<dbReference type="Proteomes" id="UP001321749">
    <property type="component" value="Unassembled WGS sequence"/>
</dbReference>
<evidence type="ECO:0000313" key="2">
    <source>
        <dbReference type="EMBL" id="KAK4457543.1"/>
    </source>
</evidence>
<reference evidence="2" key="1">
    <citation type="journal article" date="2023" name="Mol. Phylogenet. Evol.">
        <title>Genome-scale phylogeny and comparative genomics of the fungal order Sordariales.</title>
        <authorList>
            <person name="Hensen N."/>
            <person name="Bonometti L."/>
            <person name="Westerberg I."/>
            <person name="Brannstrom I.O."/>
            <person name="Guillou S."/>
            <person name="Cros-Aarteil S."/>
            <person name="Calhoun S."/>
            <person name="Haridas S."/>
            <person name="Kuo A."/>
            <person name="Mondo S."/>
            <person name="Pangilinan J."/>
            <person name="Riley R."/>
            <person name="LaButti K."/>
            <person name="Andreopoulos B."/>
            <person name="Lipzen A."/>
            <person name="Chen C."/>
            <person name="Yan M."/>
            <person name="Daum C."/>
            <person name="Ng V."/>
            <person name="Clum A."/>
            <person name="Steindorff A."/>
            <person name="Ohm R.A."/>
            <person name="Martin F."/>
            <person name="Silar P."/>
            <person name="Natvig D.O."/>
            <person name="Lalanne C."/>
            <person name="Gautier V."/>
            <person name="Ament-Velasquez S.L."/>
            <person name="Kruys A."/>
            <person name="Hutchinson M.I."/>
            <person name="Powell A.J."/>
            <person name="Barry K."/>
            <person name="Miller A.N."/>
            <person name="Grigoriev I.V."/>
            <person name="Debuchy R."/>
            <person name="Gladieux P."/>
            <person name="Hiltunen Thoren M."/>
            <person name="Johannesson H."/>
        </authorList>
    </citation>
    <scope>NUCLEOTIDE SEQUENCE</scope>
    <source>
        <strain evidence="2">PSN324</strain>
    </source>
</reference>
<protein>
    <submittedName>
        <fullName evidence="2">Uncharacterized protein</fullName>
    </submittedName>
</protein>
<comment type="caution">
    <text evidence="2">The sequence shown here is derived from an EMBL/GenBank/DDBJ whole genome shotgun (WGS) entry which is preliminary data.</text>
</comment>
<accession>A0AAV9HDD4</accession>
<feature type="region of interest" description="Disordered" evidence="1">
    <location>
        <begin position="123"/>
        <end position="153"/>
    </location>
</feature>
<feature type="compositionally biased region" description="Low complexity" evidence="1">
    <location>
        <begin position="1"/>
        <end position="20"/>
    </location>
</feature>
<evidence type="ECO:0000313" key="3">
    <source>
        <dbReference type="Proteomes" id="UP001321749"/>
    </source>
</evidence>
<keyword evidence="3" id="KW-1185">Reference proteome</keyword>
<dbReference type="EMBL" id="MU865109">
    <property type="protein sequence ID" value="KAK4457543.1"/>
    <property type="molecule type" value="Genomic_DNA"/>
</dbReference>
<organism evidence="2 3">
    <name type="scientific">Cladorrhinum samala</name>
    <dbReference type="NCBI Taxonomy" id="585594"/>
    <lineage>
        <taxon>Eukaryota</taxon>
        <taxon>Fungi</taxon>
        <taxon>Dikarya</taxon>
        <taxon>Ascomycota</taxon>
        <taxon>Pezizomycotina</taxon>
        <taxon>Sordariomycetes</taxon>
        <taxon>Sordariomycetidae</taxon>
        <taxon>Sordariales</taxon>
        <taxon>Podosporaceae</taxon>
        <taxon>Cladorrhinum</taxon>
    </lineage>
</organism>
<feature type="region of interest" description="Disordered" evidence="1">
    <location>
        <begin position="1"/>
        <end position="28"/>
    </location>
</feature>
<reference evidence="2" key="2">
    <citation type="submission" date="2023-06" db="EMBL/GenBank/DDBJ databases">
        <authorList>
            <consortium name="Lawrence Berkeley National Laboratory"/>
            <person name="Mondo S.J."/>
            <person name="Hensen N."/>
            <person name="Bonometti L."/>
            <person name="Westerberg I."/>
            <person name="Brannstrom I.O."/>
            <person name="Guillou S."/>
            <person name="Cros-Aarteil S."/>
            <person name="Calhoun S."/>
            <person name="Haridas S."/>
            <person name="Kuo A."/>
            <person name="Pangilinan J."/>
            <person name="Riley R."/>
            <person name="Labutti K."/>
            <person name="Andreopoulos B."/>
            <person name="Lipzen A."/>
            <person name="Chen C."/>
            <person name="Yanf M."/>
            <person name="Daum C."/>
            <person name="Ng V."/>
            <person name="Clum A."/>
            <person name="Steindorff A."/>
            <person name="Ohm R."/>
            <person name="Martin F."/>
            <person name="Silar P."/>
            <person name="Natvig D."/>
            <person name="Lalanne C."/>
            <person name="Gautier V."/>
            <person name="Ament-Velasquez S.L."/>
            <person name="Kruys A."/>
            <person name="Hutchinson M.I."/>
            <person name="Powell A.J."/>
            <person name="Barry K."/>
            <person name="Miller A.N."/>
            <person name="Grigoriev I.V."/>
            <person name="Debuchy R."/>
            <person name="Gladieux P."/>
            <person name="Thoren M.H."/>
            <person name="Johannesson H."/>
        </authorList>
    </citation>
    <scope>NUCLEOTIDE SEQUENCE</scope>
    <source>
        <strain evidence="2">PSN324</strain>
    </source>
</reference>